<feature type="binding site" evidence="1">
    <location>
        <position position="109"/>
    </location>
    <ligand>
        <name>L-histidine</name>
        <dbReference type="ChEBI" id="CHEBI:57595"/>
    </ligand>
</feature>
<dbReference type="PIRSF" id="PIRSF001549">
    <property type="entry name" value="His-tRNA_synth"/>
    <property type="match status" value="1"/>
</dbReference>
<dbReference type="GO" id="GO:0004821">
    <property type="term" value="F:histidine-tRNA ligase activity"/>
    <property type="evidence" value="ECO:0007669"/>
    <property type="project" value="TreeGrafter"/>
</dbReference>
<dbReference type="PANTHER" id="PTHR43707:SF1">
    <property type="entry name" value="HISTIDINE--TRNA LIGASE, MITOCHONDRIAL-RELATED"/>
    <property type="match status" value="1"/>
</dbReference>
<accession>A0A0D1EGV4</accession>
<dbReference type="STRING" id="935700.jaqu_34120"/>
<dbReference type="EMBL" id="JYFE01000060">
    <property type="protein sequence ID" value="KIT15085.1"/>
    <property type="molecule type" value="Genomic_DNA"/>
</dbReference>
<sequence>MIAPDTRARAGRLLDGFLAAGAVRVEPPILLPAGPLLDLYGEDIRARAFTTHDPLRGEAMLRPDFTVPVVLTHLEGSATEAAYAYAGEVFRRQEDDEGRPREYLQVGYERMGGDPAQADAEVLSLIARAVGRAIPATGDLGLLIAAVDSLDTTRARRAALRRHLWRPRRFRRLMERFTATVQRDLPEAACDAPVIGLRSAEEIAARHAALIEDASAPPIPATQADAIEELLDLAAPMQAALSPLRDMAVDLPGLDPAVDRFEARMEALAARGVDVATLPFALAKGRSALEYYDGFTFTFSNGRDVVATGGRYDALTAALGRAVPAVGGVIRPGLLEDAP</sequence>
<dbReference type="InterPro" id="IPR041715">
    <property type="entry name" value="HisRS-like_core"/>
</dbReference>
<dbReference type="GO" id="GO:0006427">
    <property type="term" value="P:histidyl-tRNA aminoacylation"/>
    <property type="evidence" value="ECO:0007669"/>
    <property type="project" value="TreeGrafter"/>
</dbReference>
<evidence type="ECO:0000313" key="3">
    <source>
        <dbReference type="EMBL" id="KIT15085.1"/>
    </source>
</evidence>
<keyword evidence="4" id="KW-1185">Reference proteome</keyword>
<evidence type="ECO:0000259" key="2">
    <source>
        <dbReference type="Pfam" id="PF13393"/>
    </source>
</evidence>
<feature type="binding site" evidence="1">
    <location>
        <position position="91"/>
    </location>
    <ligand>
        <name>L-histidine</name>
        <dbReference type="ChEBI" id="CHEBI:57595"/>
    </ligand>
</feature>
<dbReference type="PATRIC" id="fig|935700.4.peg.3522"/>
<name>A0A0D1EGV4_9RHOB</name>
<dbReference type="NCBIfam" id="NF008952">
    <property type="entry name" value="PRK12295.1-5"/>
    <property type="match status" value="1"/>
</dbReference>
<gene>
    <name evidence="3" type="primary">hisZ</name>
    <name evidence="3" type="ORF">jaqu_34120</name>
</gene>
<dbReference type="AlphaFoldDB" id="A0A0D1EGV4"/>
<evidence type="ECO:0000313" key="4">
    <source>
        <dbReference type="Proteomes" id="UP000032232"/>
    </source>
</evidence>
<feature type="domain" description="Class II Histidinyl-tRNA synthetase (HisRS)-like catalytic core" evidence="2">
    <location>
        <begin position="10"/>
        <end position="328"/>
    </location>
</feature>
<feature type="binding site" evidence="1">
    <location>
        <begin position="64"/>
        <end position="66"/>
    </location>
    <ligand>
        <name>L-histidine</name>
        <dbReference type="ChEBI" id="CHEBI:57595"/>
    </ligand>
</feature>
<dbReference type="Gene3D" id="3.30.930.10">
    <property type="entry name" value="Bira Bifunctional Protein, Domain 2"/>
    <property type="match status" value="1"/>
</dbReference>
<reference evidence="3 4" key="1">
    <citation type="submission" date="2015-02" db="EMBL/GenBank/DDBJ databases">
        <title>Genome Sequence of Jannaschia aquimarina DSM28248, a member of the Roseobacter clade.</title>
        <authorList>
            <person name="Voget S."/>
            <person name="Daniel R."/>
        </authorList>
    </citation>
    <scope>NUCLEOTIDE SEQUENCE [LARGE SCALE GENOMIC DNA]</scope>
    <source>
        <strain evidence="3 4">GSW-M26</strain>
    </source>
</reference>
<dbReference type="GO" id="GO:0005737">
    <property type="term" value="C:cytoplasm"/>
    <property type="evidence" value="ECO:0007669"/>
    <property type="project" value="InterPro"/>
</dbReference>
<proteinExistence type="predicted"/>
<protein>
    <submittedName>
        <fullName evidence="3">HisZ protein</fullName>
    </submittedName>
</protein>
<feature type="binding site" evidence="1">
    <location>
        <begin position="291"/>
        <end position="292"/>
    </location>
    <ligand>
        <name>L-histidine</name>
        <dbReference type="ChEBI" id="CHEBI:57595"/>
    </ligand>
</feature>
<dbReference type="RefSeq" id="WP_043920148.1">
    <property type="nucleotide sequence ID" value="NZ_FZPF01000001.1"/>
</dbReference>
<dbReference type="SUPFAM" id="SSF55681">
    <property type="entry name" value="Class II aaRS and biotin synthetases"/>
    <property type="match status" value="1"/>
</dbReference>
<feature type="binding site" evidence="1">
    <location>
        <position position="105"/>
    </location>
    <ligand>
        <name>L-histidine</name>
        <dbReference type="ChEBI" id="CHEBI:57595"/>
    </ligand>
</feature>
<evidence type="ECO:0000256" key="1">
    <source>
        <dbReference type="PIRSR" id="PIRSR001549-1"/>
    </source>
</evidence>
<dbReference type="PANTHER" id="PTHR43707">
    <property type="entry name" value="HISTIDYL-TRNA SYNTHETASE"/>
    <property type="match status" value="1"/>
</dbReference>
<dbReference type="OrthoDB" id="9797914at2"/>
<dbReference type="Pfam" id="PF13393">
    <property type="entry name" value="tRNA-synt_His"/>
    <property type="match status" value="1"/>
</dbReference>
<dbReference type="Proteomes" id="UP000032232">
    <property type="component" value="Unassembled WGS sequence"/>
</dbReference>
<dbReference type="InterPro" id="IPR045864">
    <property type="entry name" value="aa-tRNA-synth_II/BPL/LPL"/>
</dbReference>
<comment type="caution">
    <text evidence="3">The sequence shown here is derived from an EMBL/GenBank/DDBJ whole genome shotgun (WGS) entry which is preliminary data.</text>
</comment>
<dbReference type="InterPro" id="IPR004516">
    <property type="entry name" value="HisRS/HisZ"/>
</dbReference>
<organism evidence="3 4">
    <name type="scientific">Jannaschia aquimarina</name>
    <dbReference type="NCBI Taxonomy" id="935700"/>
    <lineage>
        <taxon>Bacteria</taxon>
        <taxon>Pseudomonadati</taxon>
        <taxon>Pseudomonadota</taxon>
        <taxon>Alphaproteobacteria</taxon>
        <taxon>Rhodobacterales</taxon>
        <taxon>Roseobacteraceae</taxon>
        <taxon>Jannaschia</taxon>
    </lineage>
</organism>